<sequence>MFCLLMLLVAILQLELLQTNNALPVSIKSALTVLIEFEEEHGFQRTKLKGGRLFTGTDFLLIGLHNVLLFNCIVLSFLSIIFPHMQYTFSALLNNPEQVHHGLRVIQSMLIFYTGRSMSLVIELFALPALALFGPWINLLRQLQ</sequence>
<evidence type="ECO:0000256" key="2">
    <source>
        <dbReference type="SAM" id="SignalP"/>
    </source>
</evidence>
<keyword evidence="1" id="KW-0472">Membrane</keyword>
<feature type="transmembrane region" description="Helical" evidence="1">
    <location>
        <begin position="118"/>
        <end position="137"/>
    </location>
</feature>
<evidence type="ECO:0000313" key="4">
    <source>
        <dbReference type="Proteomes" id="UP000708208"/>
    </source>
</evidence>
<keyword evidence="1" id="KW-0812">Transmembrane</keyword>
<evidence type="ECO:0000256" key="1">
    <source>
        <dbReference type="SAM" id="Phobius"/>
    </source>
</evidence>
<feature type="transmembrane region" description="Helical" evidence="1">
    <location>
        <begin position="59"/>
        <end position="82"/>
    </location>
</feature>
<gene>
    <name evidence="3" type="ORF">AFUS01_LOCUS13372</name>
</gene>
<protein>
    <submittedName>
        <fullName evidence="3">Uncharacterized protein</fullName>
    </submittedName>
</protein>
<feature type="signal peptide" evidence="2">
    <location>
        <begin position="1"/>
        <end position="22"/>
    </location>
</feature>
<keyword evidence="4" id="KW-1185">Reference proteome</keyword>
<feature type="chain" id="PRO_5035317544" evidence="2">
    <location>
        <begin position="23"/>
        <end position="144"/>
    </location>
</feature>
<keyword evidence="1" id="KW-1133">Transmembrane helix</keyword>
<organism evidence="3 4">
    <name type="scientific">Allacma fusca</name>
    <dbReference type="NCBI Taxonomy" id="39272"/>
    <lineage>
        <taxon>Eukaryota</taxon>
        <taxon>Metazoa</taxon>
        <taxon>Ecdysozoa</taxon>
        <taxon>Arthropoda</taxon>
        <taxon>Hexapoda</taxon>
        <taxon>Collembola</taxon>
        <taxon>Symphypleona</taxon>
        <taxon>Sminthuridae</taxon>
        <taxon>Allacma</taxon>
    </lineage>
</organism>
<accession>A0A8J2P4S4</accession>
<keyword evidence="2" id="KW-0732">Signal</keyword>
<reference evidence="3" key="1">
    <citation type="submission" date="2021-06" db="EMBL/GenBank/DDBJ databases">
        <authorList>
            <person name="Hodson N. C."/>
            <person name="Mongue J. A."/>
            <person name="Jaron S. K."/>
        </authorList>
    </citation>
    <scope>NUCLEOTIDE SEQUENCE</scope>
</reference>
<evidence type="ECO:0000313" key="3">
    <source>
        <dbReference type="EMBL" id="CAG7724340.1"/>
    </source>
</evidence>
<name>A0A8J2P4S4_9HEXA</name>
<dbReference type="AlphaFoldDB" id="A0A8J2P4S4"/>
<dbReference type="Proteomes" id="UP000708208">
    <property type="component" value="Unassembled WGS sequence"/>
</dbReference>
<comment type="caution">
    <text evidence="3">The sequence shown here is derived from an EMBL/GenBank/DDBJ whole genome shotgun (WGS) entry which is preliminary data.</text>
</comment>
<dbReference type="EMBL" id="CAJVCH010108778">
    <property type="protein sequence ID" value="CAG7724340.1"/>
    <property type="molecule type" value="Genomic_DNA"/>
</dbReference>
<proteinExistence type="predicted"/>